<keyword evidence="7" id="KW-0547">Nucleotide-binding</keyword>
<name>A0ABX3WGP7_9NEIS</name>
<comment type="subcellular location">
    <subcellularLocation>
        <location evidence="1">Cytoplasm</location>
    </subcellularLocation>
</comment>
<evidence type="ECO:0000256" key="3">
    <source>
        <dbReference type="ARBA" id="ARBA00019010"/>
    </source>
</evidence>
<dbReference type="EMBL" id="MTBM01000004">
    <property type="protein sequence ID" value="OSI10617.1"/>
    <property type="molecule type" value="Genomic_DNA"/>
</dbReference>
<evidence type="ECO:0000256" key="7">
    <source>
        <dbReference type="ARBA" id="ARBA00022741"/>
    </source>
</evidence>
<dbReference type="Proteomes" id="UP000193466">
    <property type="component" value="Unassembled WGS sequence"/>
</dbReference>
<evidence type="ECO:0000256" key="10">
    <source>
        <dbReference type="ARBA" id="ARBA00032441"/>
    </source>
</evidence>
<evidence type="ECO:0000256" key="2">
    <source>
        <dbReference type="ARBA" id="ARBA00007599"/>
    </source>
</evidence>
<comment type="similarity">
    <text evidence="2">Belongs to the TsaE family.</text>
</comment>
<evidence type="ECO:0000256" key="6">
    <source>
        <dbReference type="ARBA" id="ARBA00022723"/>
    </source>
</evidence>
<comment type="caution">
    <text evidence="11">The sequence shown here is derived from an EMBL/GenBank/DDBJ whole genome shotgun (WGS) entry which is preliminary data.</text>
</comment>
<evidence type="ECO:0000256" key="8">
    <source>
        <dbReference type="ARBA" id="ARBA00022840"/>
    </source>
</evidence>
<keyword evidence="4" id="KW-0963">Cytoplasm</keyword>
<dbReference type="PANTHER" id="PTHR33540">
    <property type="entry name" value="TRNA THREONYLCARBAMOYLADENOSINE BIOSYNTHESIS PROTEIN TSAE"/>
    <property type="match status" value="1"/>
</dbReference>
<evidence type="ECO:0000256" key="4">
    <source>
        <dbReference type="ARBA" id="ARBA00022490"/>
    </source>
</evidence>
<dbReference type="SUPFAM" id="SSF52540">
    <property type="entry name" value="P-loop containing nucleoside triphosphate hydrolases"/>
    <property type="match status" value="1"/>
</dbReference>
<sequence>MPFMESAKITRFLADEEATLKLGESWAASVMPPLVVYLQGNLGAGKTTFTRGLLRGTGYQGAVKSPTYTIVESYTLPQSASLHHFDLYRFATPEEWEDAGLDDLFADDCICLIEWPQQGGSFVPPADLTVTLENHESGRKCTLEAHTDKGKKSLETWLN</sequence>
<reference evidence="11 12" key="1">
    <citation type="submission" date="2017-01" db="EMBL/GenBank/DDBJ databases">
        <authorList>
            <person name="Wolfgang W.J."/>
            <person name="Cole J."/>
            <person name="Wroblewski D."/>
            <person name="Mcginnis J."/>
            <person name="Musser K.A."/>
        </authorList>
    </citation>
    <scope>NUCLEOTIDE SEQUENCE [LARGE SCALE GENOMIC DNA]</scope>
    <source>
        <strain evidence="11 12">DSM 21643</strain>
    </source>
</reference>
<organism evidence="11 12">
    <name type="scientific">Neisseria zoodegmatis</name>
    <dbReference type="NCBI Taxonomy" id="326523"/>
    <lineage>
        <taxon>Bacteria</taxon>
        <taxon>Pseudomonadati</taxon>
        <taxon>Pseudomonadota</taxon>
        <taxon>Betaproteobacteria</taxon>
        <taxon>Neisseriales</taxon>
        <taxon>Neisseriaceae</taxon>
        <taxon>Neisseria</taxon>
    </lineage>
</organism>
<dbReference type="InterPro" id="IPR027417">
    <property type="entry name" value="P-loop_NTPase"/>
</dbReference>
<protein>
    <recommendedName>
        <fullName evidence="3">tRNA threonylcarbamoyladenosine biosynthesis protein TsaE</fullName>
    </recommendedName>
    <alternativeName>
        <fullName evidence="10">t(6)A37 threonylcarbamoyladenosine biosynthesis protein TsaE</fullName>
    </alternativeName>
</protein>
<evidence type="ECO:0000256" key="1">
    <source>
        <dbReference type="ARBA" id="ARBA00004496"/>
    </source>
</evidence>
<evidence type="ECO:0000256" key="5">
    <source>
        <dbReference type="ARBA" id="ARBA00022694"/>
    </source>
</evidence>
<keyword evidence="5" id="KW-0819">tRNA processing</keyword>
<dbReference type="Pfam" id="PF02367">
    <property type="entry name" value="TsaE"/>
    <property type="match status" value="1"/>
</dbReference>
<evidence type="ECO:0000256" key="9">
    <source>
        <dbReference type="ARBA" id="ARBA00022842"/>
    </source>
</evidence>
<keyword evidence="6" id="KW-0479">Metal-binding</keyword>
<accession>A0ABX3WGP7</accession>
<keyword evidence="12" id="KW-1185">Reference proteome</keyword>
<evidence type="ECO:0000313" key="12">
    <source>
        <dbReference type="Proteomes" id="UP000193466"/>
    </source>
</evidence>
<keyword evidence="8" id="KW-0067">ATP-binding</keyword>
<keyword evidence="9" id="KW-0460">Magnesium</keyword>
<proteinExistence type="inferred from homology"/>
<dbReference type="InterPro" id="IPR003442">
    <property type="entry name" value="T6A_TsaE"/>
</dbReference>
<evidence type="ECO:0000313" key="11">
    <source>
        <dbReference type="EMBL" id="OSI10617.1"/>
    </source>
</evidence>
<dbReference type="NCBIfam" id="TIGR00150">
    <property type="entry name" value="T6A_YjeE"/>
    <property type="match status" value="1"/>
</dbReference>
<gene>
    <name evidence="11" type="ORF">BWD10_03930</name>
</gene>
<dbReference type="PANTHER" id="PTHR33540:SF2">
    <property type="entry name" value="TRNA THREONYLCARBAMOYLADENOSINE BIOSYNTHESIS PROTEIN TSAE"/>
    <property type="match status" value="1"/>
</dbReference>
<dbReference type="Gene3D" id="3.40.50.300">
    <property type="entry name" value="P-loop containing nucleotide triphosphate hydrolases"/>
    <property type="match status" value="1"/>
</dbReference>